<dbReference type="SUPFAM" id="SSF52283">
    <property type="entry name" value="Formate/glycerate dehydrogenase catalytic domain-like"/>
    <property type="match status" value="1"/>
</dbReference>
<dbReference type="KEGG" id="copr:Cop2CBH44_04360"/>
<keyword evidence="3" id="KW-0520">NAD</keyword>
<dbReference type="GO" id="GO:0051287">
    <property type="term" value="F:NAD binding"/>
    <property type="evidence" value="ECO:0007669"/>
    <property type="project" value="InterPro"/>
</dbReference>
<dbReference type="AlphaFoldDB" id="A0A7G1HSV0"/>
<dbReference type="FunFam" id="3.40.50.720:FF:000203">
    <property type="entry name" value="D-3-phosphoglycerate dehydrogenase (SerA)"/>
    <property type="match status" value="1"/>
</dbReference>
<dbReference type="PANTHER" id="PTHR43761:SF1">
    <property type="entry name" value="D-ISOMER SPECIFIC 2-HYDROXYACID DEHYDROGENASE CATALYTIC DOMAIN-CONTAINING PROTEIN-RELATED"/>
    <property type="match status" value="1"/>
</dbReference>
<evidence type="ECO:0000259" key="5">
    <source>
        <dbReference type="Pfam" id="PF00389"/>
    </source>
</evidence>
<evidence type="ECO:0000256" key="1">
    <source>
        <dbReference type="ARBA" id="ARBA00005854"/>
    </source>
</evidence>
<dbReference type="PROSITE" id="PS00671">
    <property type="entry name" value="D_2_HYDROXYACID_DH_3"/>
    <property type="match status" value="1"/>
</dbReference>
<dbReference type="PROSITE" id="PS00670">
    <property type="entry name" value="D_2_HYDROXYACID_DH_2"/>
    <property type="match status" value="1"/>
</dbReference>
<dbReference type="InterPro" id="IPR029753">
    <property type="entry name" value="D-isomer_DH_CS"/>
</dbReference>
<feature type="domain" description="D-isomer specific 2-hydroxyacid dehydrogenase catalytic" evidence="5">
    <location>
        <begin position="21"/>
        <end position="318"/>
    </location>
</feature>
<comment type="similarity">
    <text evidence="1 4">Belongs to the D-isomer specific 2-hydroxyacid dehydrogenase family.</text>
</comment>
<proteinExistence type="inferred from homology"/>
<organism evidence="7 8">
    <name type="scientific">Coprobacter secundus subsp. similis</name>
    <dbReference type="NCBI Taxonomy" id="2751153"/>
    <lineage>
        <taxon>Bacteria</taxon>
        <taxon>Pseudomonadati</taxon>
        <taxon>Bacteroidota</taxon>
        <taxon>Bacteroidia</taxon>
        <taxon>Bacteroidales</taxon>
        <taxon>Barnesiellaceae</taxon>
        <taxon>Coprobacter</taxon>
    </lineage>
</organism>
<sequence length="319" mass="35033">MKIVVLDGYSLNPGDLSWKGLEELGECMVYERTPKELIIERVKDADAILTNKVGIKREIMESLPHLKYIGVLATGYNIIDIGAAKDMGITVTNIPAYSTDSVVQMVFAHLLNISNRIAHYTNEVKNGKWTNCPDFTFWDTPLFELSGKTMGIVGLGHIGMAVANAALAFGMKVIAFTSKEQSQLPENIVPVSKAELFKRSDVLSLHSPLTPETRNFVNKEVLDMMKPTAILINTSRGPLVNETDLAQALNSKKIFAAGVDVLSSEPPKADNPLLTARNCFITPHIAWATFEARKRLMDIAVDNLKSFMNGGAKNSVINL</sequence>
<dbReference type="Pfam" id="PF02826">
    <property type="entry name" value="2-Hacid_dh_C"/>
    <property type="match status" value="1"/>
</dbReference>
<dbReference type="EMBL" id="AP023322">
    <property type="protein sequence ID" value="BCI62083.1"/>
    <property type="molecule type" value="Genomic_DNA"/>
</dbReference>
<evidence type="ECO:0000256" key="3">
    <source>
        <dbReference type="ARBA" id="ARBA00023027"/>
    </source>
</evidence>
<reference evidence="8" key="1">
    <citation type="submission" date="2020-07" db="EMBL/GenBank/DDBJ databases">
        <title>Complete genome sequencing of Coprobacter sp. strain 2CBH44.</title>
        <authorList>
            <person name="Sakamoto M."/>
            <person name="Murakami T."/>
            <person name="Mori H."/>
        </authorList>
    </citation>
    <scope>NUCLEOTIDE SEQUENCE [LARGE SCALE GENOMIC DNA]</scope>
    <source>
        <strain evidence="8">2CBH44</strain>
    </source>
</reference>
<evidence type="ECO:0000313" key="8">
    <source>
        <dbReference type="Proteomes" id="UP000594042"/>
    </source>
</evidence>
<keyword evidence="2 4" id="KW-0560">Oxidoreductase</keyword>
<dbReference type="PANTHER" id="PTHR43761">
    <property type="entry name" value="D-ISOMER SPECIFIC 2-HYDROXYACID DEHYDROGENASE FAMILY PROTEIN (AFU_ORTHOLOGUE AFUA_1G13630)"/>
    <property type="match status" value="1"/>
</dbReference>
<protein>
    <submittedName>
        <fullName evidence="7">Glycerate dehydrogenase</fullName>
    </submittedName>
</protein>
<accession>A0A7G1HSV0</accession>
<keyword evidence="8" id="KW-1185">Reference proteome</keyword>
<dbReference type="Proteomes" id="UP000594042">
    <property type="component" value="Chromosome"/>
</dbReference>
<dbReference type="GO" id="GO:0016616">
    <property type="term" value="F:oxidoreductase activity, acting on the CH-OH group of donors, NAD or NADP as acceptor"/>
    <property type="evidence" value="ECO:0007669"/>
    <property type="project" value="InterPro"/>
</dbReference>
<name>A0A7G1HSV0_9BACT</name>
<dbReference type="SUPFAM" id="SSF51735">
    <property type="entry name" value="NAD(P)-binding Rossmann-fold domains"/>
    <property type="match status" value="1"/>
</dbReference>
<dbReference type="Gene3D" id="3.40.50.720">
    <property type="entry name" value="NAD(P)-binding Rossmann-like Domain"/>
    <property type="match status" value="2"/>
</dbReference>
<dbReference type="RefSeq" id="WP_021929278.1">
    <property type="nucleotide sequence ID" value="NZ_AP023322.1"/>
</dbReference>
<dbReference type="CDD" id="cd12162">
    <property type="entry name" value="2-Hacid_dh_4"/>
    <property type="match status" value="1"/>
</dbReference>
<dbReference type="InterPro" id="IPR006139">
    <property type="entry name" value="D-isomer_2_OHA_DH_cat_dom"/>
</dbReference>
<dbReference type="InterPro" id="IPR036291">
    <property type="entry name" value="NAD(P)-bd_dom_sf"/>
</dbReference>
<evidence type="ECO:0000256" key="4">
    <source>
        <dbReference type="RuleBase" id="RU003719"/>
    </source>
</evidence>
<gene>
    <name evidence="7" type="ORF">Cop2CBH44_04360</name>
</gene>
<dbReference type="InterPro" id="IPR050418">
    <property type="entry name" value="D-iso_2-hydroxyacid_DH_PdxB"/>
</dbReference>
<evidence type="ECO:0000313" key="7">
    <source>
        <dbReference type="EMBL" id="BCI62083.1"/>
    </source>
</evidence>
<evidence type="ECO:0000259" key="6">
    <source>
        <dbReference type="Pfam" id="PF02826"/>
    </source>
</evidence>
<dbReference type="Pfam" id="PF00389">
    <property type="entry name" value="2-Hacid_dh"/>
    <property type="match status" value="1"/>
</dbReference>
<feature type="domain" description="D-isomer specific 2-hydroxyacid dehydrogenase NAD-binding" evidence="6">
    <location>
        <begin position="107"/>
        <end position="286"/>
    </location>
</feature>
<dbReference type="InterPro" id="IPR006140">
    <property type="entry name" value="D-isomer_DH_NAD-bd"/>
</dbReference>
<evidence type="ECO:0000256" key="2">
    <source>
        <dbReference type="ARBA" id="ARBA00023002"/>
    </source>
</evidence>